<keyword evidence="7" id="KW-0630">Potassium</keyword>
<keyword evidence="11" id="KW-0407">Ion channel</keyword>
<reference evidence="14 15" key="1">
    <citation type="submission" date="2019-04" db="EMBL/GenBank/DDBJ databases">
        <title>Microbes associate with the intestines of laboratory mice.</title>
        <authorList>
            <person name="Navarre W."/>
            <person name="Wong E."/>
            <person name="Huang K."/>
            <person name="Tropini C."/>
            <person name="Ng K."/>
            <person name="Yu B."/>
        </authorList>
    </citation>
    <scope>NUCLEOTIDE SEQUENCE [LARGE SCALE GENOMIC DNA]</scope>
    <source>
        <strain evidence="14 15">NM61_E11</strain>
    </source>
</reference>
<evidence type="ECO:0000256" key="4">
    <source>
        <dbReference type="ARBA" id="ARBA00022538"/>
    </source>
</evidence>
<sequence length="231" mass="26791">MRRYPHEEFSDEEKKKSVAILKELKEARKEEPTNLRDHLQAFNDGVIAIIITIIVLEIQPAIHEVHYQEFISNIVVFLITFFIIADFWYDLHLSFSYYILKPTKIVAILDFILLADLALFPVMTKWIMAEVSTFAVVNFGIVFLIAKIVEILTQYFGAKETVKDSQLMKIIITRSFIRRAFVGLLTNIGLIILSLFIPRLAMILYLVIPLISFIFPTPNQIGDPRNELHRH</sequence>
<evidence type="ECO:0000313" key="14">
    <source>
        <dbReference type="EMBL" id="TGY12358.1"/>
    </source>
</evidence>
<dbReference type="RefSeq" id="WP_004040186.1">
    <property type="nucleotide sequence ID" value="NZ_AQFR02000003.1"/>
</dbReference>
<dbReference type="GO" id="GO:0016020">
    <property type="term" value="C:membrane"/>
    <property type="evidence" value="ECO:0007669"/>
    <property type="project" value="UniProtKB-SubCell"/>
</dbReference>
<keyword evidence="5 13" id="KW-0812">Transmembrane</keyword>
<comment type="caution">
    <text evidence="14">The sequence shown here is derived from an EMBL/GenBank/DDBJ whole genome shotgun (WGS) entry which is preliminary data.</text>
</comment>
<keyword evidence="6" id="KW-0631">Potassium channel</keyword>
<feature type="transmembrane region" description="Helical" evidence="13">
    <location>
        <begin position="105"/>
        <end position="128"/>
    </location>
</feature>
<evidence type="ECO:0000256" key="7">
    <source>
        <dbReference type="ARBA" id="ARBA00022958"/>
    </source>
</evidence>
<name>A0A4S2BD17_9LACO</name>
<dbReference type="GO" id="GO:0005267">
    <property type="term" value="F:potassium channel activity"/>
    <property type="evidence" value="ECO:0007669"/>
    <property type="project" value="UniProtKB-KW"/>
</dbReference>
<evidence type="ECO:0000256" key="2">
    <source>
        <dbReference type="ARBA" id="ARBA00006920"/>
    </source>
</evidence>
<comment type="subcellular location">
    <subcellularLocation>
        <location evidence="1">Membrane</location>
        <topology evidence="1">Multi-pass membrane protein</topology>
    </subcellularLocation>
</comment>
<evidence type="ECO:0000256" key="11">
    <source>
        <dbReference type="ARBA" id="ARBA00023303"/>
    </source>
</evidence>
<dbReference type="Proteomes" id="UP000309117">
    <property type="component" value="Unassembled WGS sequence"/>
</dbReference>
<dbReference type="InterPro" id="IPR010617">
    <property type="entry name" value="TMEM175-like"/>
</dbReference>
<feature type="transmembrane region" description="Helical" evidence="13">
    <location>
        <begin position="176"/>
        <end position="197"/>
    </location>
</feature>
<protein>
    <submittedName>
        <fullName evidence="14">DUF1211 domain-containing protein</fullName>
    </submittedName>
</protein>
<comment type="catalytic activity">
    <reaction evidence="12">
        <text>K(+)(in) = K(+)(out)</text>
        <dbReference type="Rhea" id="RHEA:29463"/>
        <dbReference type="ChEBI" id="CHEBI:29103"/>
    </reaction>
</comment>
<keyword evidence="10 13" id="KW-0472">Membrane</keyword>
<evidence type="ECO:0000256" key="8">
    <source>
        <dbReference type="ARBA" id="ARBA00022989"/>
    </source>
</evidence>
<dbReference type="GO" id="GO:0015252">
    <property type="term" value="F:proton channel activity"/>
    <property type="evidence" value="ECO:0007669"/>
    <property type="project" value="InterPro"/>
</dbReference>
<feature type="transmembrane region" description="Helical" evidence="13">
    <location>
        <begin position="134"/>
        <end position="156"/>
    </location>
</feature>
<evidence type="ECO:0000256" key="12">
    <source>
        <dbReference type="ARBA" id="ARBA00034430"/>
    </source>
</evidence>
<gene>
    <name evidence="14" type="ORF">E5351_08440</name>
</gene>
<feature type="transmembrane region" description="Helical" evidence="13">
    <location>
        <begin position="203"/>
        <end position="221"/>
    </location>
</feature>
<evidence type="ECO:0000313" key="15">
    <source>
        <dbReference type="Proteomes" id="UP000309117"/>
    </source>
</evidence>
<comment type="similarity">
    <text evidence="2">Belongs to the TMEM175 family.</text>
</comment>
<dbReference type="EMBL" id="SRYV01000015">
    <property type="protein sequence ID" value="TGY12358.1"/>
    <property type="molecule type" value="Genomic_DNA"/>
</dbReference>
<keyword evidence="8 13" id="KW-1133">Transmembrane helix</keyword>
<dbReference type="Pfam" id="PF06736">
    <property type="entry name" value="TMEM175"/>
    <property type="match status" value="1"/>
</dbReference>
<evidence type="ECO:0000256" key="3">
    <source>
        <dbReference type="ARBA" id="ARBA00022448"/>
    </source>
</evidence>
<evidence type="ECO:0000256" key="13">
    <source>
        <dbReference type="SAM" id="Phobius"/>
    </source>
</evidence>
<keyword evidence="3" id="KW-0813">Transport</keyword>
<feature type="transmembrane region" description="Helical" evidence="13">
    <location>
        <begin position="74"/>
        <end position="93"/>
    </location>
</feature>
<evidence type="ECO:0000256" key="5">
    <source>
        <dbReference type="ARBA" id="ARBA00022692"/>
    </source>
</evidence>
<accession>A0A4S2BD17</accession>
<proteinExistence type="inferred from homology"/>
<evidence type="ECO:0000256" key="6">
    <source>
        <dbReference type="ARBA" id="ARBA00022826"/>
    </source>
</evidence>
<organism evidence="14 15">
    <name type="scientific">Lactobacillus intestinalis</name>
    <dbReference type="NCBI Taxonomy" id="151781"/>
    <lineage>
        <taxon>Bacteria</taxon>
        <taxon>Bacillati</taxon>
        <taxon>Bacillota</taxon>
        <taxon>Bacilli</taxon>
        <taxon>Lactobacillales</taxon>
        <taxon>Lactobacillaceae</taxon>
        <taxon>Lactobacillus</taxon>
    </lineage>
</organism>
<evidence type="ECO:0000256" key="10">
    <source>
        <dbReference type="ARBA" id="ARBA00023136"/>
    </source>
</evidence>
<keyword evidence="4" id="KW-0633">Potassium transport</keyword>
<dbReference type="AlphaFoldDB" id="A0A4S2BD17"/>
<evidence type="ECO:0000256" key="1">
    <source>
        <dbReference type="ARBA" id="ARBA00004141"/>
    </source>
</evidence>
<evidence type="ECO:0000256" key="9">
    <source>
        <dbReference type="ARBA" id="ARBA00023065"/>
    </source>
</evidence>
<keyword evidence="9" id="KW-0406">Ion transport</keyword>